<organism evidence="5 6">
    <name type="scientific">Phyllobacterium trifolii</name>
    <dbReference type="NCBI Taxonomy" id="300193"/>
    <lineage>
        <taxon>Bacteria</taxon>
        <taxon>Pseudomonadati</taxon>
        <taxon>Pseudomonadota</taxon>
        <taxon>Alphaproteobacteria</taxon>
        <taxon>Hyphomicrobiales</taxon>
        <taxon>Phyllobacteriaceae</taxon>
        <taxon>Phyllobacterium</taxon>
    </lineage>
</organism>
<gene>
    <name evidence="5" type="ORF">FHS21_004920</name>
</gene>
<name>A0A839UI68_9HYPH</name>
<protein>
    <submittedName>
        <fullName evidence="5">DNA-binding GntR family transcriptional regulator</fullName>
    </submittedName>
</protein>
<keyword evidence="3" id="KW-0804">Transcription</keyword>
<dbReference type="InterPro" id="IPR036388">
    <property type="entry name" value="WH-like_DNA-bd_sf"/>
</dbReference>
<evidence type="ECO:0000313" key="6">
    <source>
        <dbReference type="Proteomes" id="UP000554520"/>
    </source>
</evidence>
<dbReference type="Proteomes" id="UP000554520">
    <property type="component" value="Unassembled WGS sequence"/>
</dbReference>
<dbReference type="PANTHER" id="PTHR43537">
    <property type="entry name" value="TRANSCRIPTIONAL REGULATOR, GNTR FAMILY"/>
    <property type="match status" value="1"/>
</dbReference>
<sequence length="249" mass="28072">MMGTTKSDMDNISIMDGTKKGDRAYDVLRREIVSCRMMPGSLLSEPEVMQRFEIAKASCRVALQRLIHDGLVTSVPRQGYRIAPITLKDVDDVFSMRLLLEPYAVRCATGKVSRERLERLEAACRVRSSADIGNQIDFFLEANRSFHMAIVQAADNERLYRTLGNLHDEMSRLVALGFGVQGIRPNIDNDHNQIIDALVSGDADTAERIARQHIEVFRDMTIQKVVSTLRDAPNFTLQNLAPFAMEESR</sequence>
<dbReference type="RefSeq" id="WP_246411167.1">
    <property type="nucleotide sequence ID" value="NZ_JACHXN010000020.1"/>
</dbReference>
<dbReference type="InterPro" id="IPR000524">
    <property type="entry name" value="Tscrpt_reg_HTH_GntR"/>
</dbReference>
<dbReference type="PANTHER" id="PTHR43537:SF45">
    <property type="entry name" value="GNTR FAMILY REGULATORY PROTEIN"/>
    <property type="match status" value="1"/>
</dbReference>
<dbReference type="EMBL" id="JACHXN010000020">
    <property type="protein sequence ID" value="MBB3148472.1"/>
    <property type="molecule type" value="Genomic_DNA"/>
</dbReference>
<dbReference type="SMART" id="SM00345">
    <property type="entry name" value="HTH_GNTR"/>
    <property type="match status" value="1"/>
</dbReference>
<dbReference type="Pfam" id="PF00392">
    <property type="entry name" value="GntR"/>
    <property type="match status" value="1"/>
</dbReference>
<dbReference type="GO" id="GO:0003700">
    <property type="term" value="F:DNA-binding transcription factor activity"/>
    <property type="evidence" value="ECO:0007669"/>
    <property type="project" value="InterPro"/>
</dbReference>
<dbReference type="Gene3D" id="1.20.120.530">
    <property type="entry name" value="GntR ligand-binding domain-like"/>
    <property type="match status" value="1"/>
</dbReference>
<dbReference type="Gene3D" id="1.10.10.10">
    <property type="entry name" value="Winged helix-like DNA-binding domain superfamily/Winged helix DNA-binding domain"/>
    <property type="match status" value="1"/>
</dbReference>
<feature type="domain" description="HTH gntR-type" evidence="4">
    <location>
        <begin position="18"/>
        <end position="85"/>
    </location>
</feature>
<dbReference type="InterPro" id="IPR011711">
    <property type="entry name" value="GntR_C"/>
</dbReference>
<keyword evidence="2 5" id="KW-0238">DNA-binding</keyword>
<keyword evidence="6" id="KW-1185">Reference proteome</keyword>
<reference evidence="5 6" key="1">
    <citation type="submission" date="2020-08" db="EMBL/GenBank/DDBJ databases">
        <title>Genomic Encyclopedia of Type Strains, Phase III (KMG-III): the genomes of soil and plant-associated and newly described type strains.</title>
        <authorList>
            <person name="Whitman W."/>
        </authorList>
    </citation>
    <scope>NUCLEOTIDE SEQUENCE [LARGE SCALE GENOMIC DNA]</scope>
    <source>
        <strain evidence="5 6">CECT 7015</strain>
    </source>
</reference>
<dbReference type="GO" id="GO:0003677">
    <property type="term" value="F:DNA binding"/>
    <property type="evidence" value="ECO:0007669"/>
    <property type="project" value="UniProtKB-KW"/>
</dbReference>
<dbReference type="InterPro" id="IPR036390">
    <property type="entry name" value="WH_DNA-bd_sf"/>
</dbReference>
<keyword evidence="1" id="KW-0805">Transcription regulation</keyword>
<dbReference type="InterPro" id="IPR008920">
    <property type="entry name" value="TF_FadR/GntR_C"/>
</dbReference>
<dbReference type="AlphaFoldDB" id="A0A839UI68"/>
<dbReference type="Pfam" id="PF07729">
    <property type="entry name" value="FCD"/>
    <property type="match status" value="1"/>
</dbReference>
<dbReference type="SMART" id="SM00895">
    <property type="entry name" value="FCD"/>
    <property type="match status" value="1"/>
</dbReference>
<evidence type="ECO:0000256" key="2">
    <source>
        <dbReference type="ARBA" id="ARBA00023125"/>
    </source>
</evidence>
<comment type="caution">
    <text evidence="5">The sequence shown here is derived from an EMBL/GenBank/DDBJ whole genome shotgun (WGS) entry which is preliminary data.</text>
</comment>
<proteinExistence type="predicted"/>
<evidence type="ECO:0000256" key="3">
    <source>
        <dbReference type="ARBA" id="ARBA00023163"/>
    </source>
</evidence>
<evidence type="ECO:0000256" key="1">
    <source>
        <dbReference type="ARBA" id="ARBA00023015"/>
    </source>
</evidence>
<accession>A0A839UI68</accession>
<dbReference type="SUPFAM" id="SSF48008">
    <property type="entry name" value="GntR ligand-binding domain-like"/>
    <property type="match status" value="1"/>
</dbReference>
<evidence type="ECO:0000313" key="5">
    <source>
        <dbReference type="EMBL" id="MBB3148472.1"/>
    </source>
</evidence>
<dbReference type="PROSITE" id="PS50949">
    <property type="entry name" value="HTH_GNTR"/>
    <property type="match status" value="1"/>
</dbReference>
<evidence type="ECO:0000259" key="4">
    <source>
        <dbReference type="PROSITE" id="PS50949"/>
    </source>
</evidence>
<dbReference type="SUPFAM" id="SSF46785">
    <property type="entry name" value="Winged helix' DNA-binding domain"/>
    <property type="match status" value="1"/>
</dbReference>